<proteinExistence type="predicted"/>
<evidence type="ECO:0000313" key="2">
    <source>
        <dbReference type="Proteomes" id="UP000593577"/>
    </source>
</evidence>
<dbReference type="Proteomes" id="UP000593577">
    <property type="component" value="Unassembled WGS sequence"/>
</dbReference>
<keyword evidence="2" id="KW-1185">Reference proteome</keyword>
<evidence type="ECO:0000313" key="1">
    <source>
        <dbReference type="EMBL" id="MBA0687186.1"/>
    </source>
</evidence>
<dbReference type="Gene3D" id="1.25.40.10">
    <property type="entry name" value="Tetratricopeptide repeat domain"/>
    <property type="match status" value="1"/>
</dbReference>
<protein>
    <recommendedName>
        <fullName evidence="3">Pentatricopeptide repeat-containing protein</fullName>
    </recommendedName>
</protein>
<evidence type="ECO:0008006" key="3">
    <source>
        <dbReference type="Google" id="ProtNLM"/>
    </source>
</evidence>
<accession>A0A7J8XIP8</accession>
<organism evidence="1 2">
    <name type="scientific">Gossypium aridum</name>
    <name type="common">American cotton</name>
    <name type="synonym">Erioxylum aridum</name>
    <dbReference type="NCBI Taxonomy" id="34290"/>
    <lineage>
        <taxon>Eukaryota</taxon>
        <taxon>Viridiplantae</taxon>
        <taxon>Streptophyta</taxon>
        <taxon>Embryophyta</taxon>
        <taxon>Tracheophyta</taxon>
        <taxon>Spermatophyta</taxon>
        <taxon>Magnoliopsida</taxon>
        <taxon>eudicotyledons</taxon>
        <taxon>Gunneridae</taxon>
        <taxon>Pentapetalae</taxon>
        <taxon>rosids</taxon>
        <taxon>malvids</taxon>
        <taxon>Malvales</taxon>
        <taxon>Malvaceae</taxon>
        <taxon>Malvoideae</taxon>
        <taxon>Gossypium</taxon>
    </lineage>
</organism>
<dbReference type="AlphaFoldDB" id="A0A7J8XIP8"/>
<name>A0A7J8XIP8_GOSAI</name>
<reference evidence="1 2" key="1">
    <citation type="journal article" date="2019" name="Genome Biol. Evol.">
        <title>Insights into the evolution of the New World diploid cottons (Gossypium, subgenus Houzingenia) based on genome sequencing.</title>
        <authorList>
            <person name="Grover C.E."/>
            <person name="Arick M.A. 2nd"/>
            <person name="Thrash A."/>
            <person name="Conover J.L."/>
            <person name="Sanders W.S."/>
            <person name="Peterson D.G."/>
            <person name="Frelichowski J.E."/>
            <person name="Scheffler J.A."/>
            <person name="Scheffler B.E."/>
            <person name="Wendel J.F."/>
        </authorList>
    </citation>
    <scope>NUCLEOTIDE SEQUENCE [LARGE SCALE GENOMIC DNA]</scope>
    <source>
        <strain evidence="1">185</strain>
        <tissue evidence="1">Leaf</tissue>
    </source>
</reference>
<dbReference type="EMBL" id="JABFAA010000007">
    <property type="protein sequence ID" value="MBA0687186.1"/>
    <property type="molecule type" value="Genomic_DNA"/>
</dbReference>
<gene>
    <name evidence="1" type="ORF">Goari_014741</name>
</gene>
<sequence length="157" mass="17890">MQSRNAGNQVYKVDVETAMGCKVSSELVAEVFSWVLKDWEVLFTLFLLAGKQPDYAQSLREHHSMIAIIGKMRKLDTASTLVDEMRERRVRRPLLNRYHDLTGSPDEAEMVGKEMSKRDKGIFPTVDTFNSLTEPLRTAPKIDNARQVFGKMLKGDL</sequence>
<dbReference type="InterPro" id="IPR011990">
    <property type="entry name" value="TPR-like_helical_dom_sf"/>
</dbReference>
<comment type="caution">
    <text evidence="1">The sequence shown here is derived from an EMBL/GenBank/DDBJ whole genome shotgun (WGS) entry which is preliminary data.</text>
</comment>